<dbReference type="GO" id="GO:0007059">
    <property type="term" value="P:chromosome segregation"/>
    <property type="evidence" value="ECO:0007669"/>
    <property type="project" value="UniProtKB-KW"/>
</dbReference>
<keyword evidence="5" id="KW-0159">Chromosome partition</keyword>
<feature type="region of interest" description="Disordered" evidence="8">
    <location>
        <begin position="1"/>
        <end position="41"/>
    </location>
</feature>
<keyword evidence="10" id="KW-1185">Reference proteome</keyword>
<evidence type="ECO:0000313" key="9">
    <source>
        <dbReference type="EMBL" id="KAG5642228.1"/>
    </source>
</evidence>
<evidence type="ECO:0000256" key="5">
    <source>
        <dbReference type="ARBA" id="ARBA00022829"/>
    </source>
</evidence>
<evidence type="ECO:0000256" key="4">
    <source>
        <dbReference type="ARBA" id="ARBA00022776"/>
    </source>
</evidence>
<organism evidence="9 10">
    <name type="scientific">Asterophora parasitica</name>
    <dbReference type="NCBI Taxonomy" id="117018"/>
    <lineage>
        <taxon>Eukaryota</taxon>
        <taxon>Fungi</taxon>
        <taxon>Dikarya</taxon>
        <taxon>Basidiomycota</taxon>
        <taxon>Agaricomycotina</taxon>
        <taxon>Agaricomycetes</taxon>
        <taxon>Agaricomycetidae</taxon>
        <taxon>Agaricales</taxon>
        <taxon>Tricholomatineae</taxon>
        <taxon>Lyophyllaceae</taxon>
        <taxon>Asterophora</taxon>
    </lineage>
</organism>
<dbReference type="OrthoDB" id="5565328at2759"/>
<evidence type="ECO:0000256" key="6">
    <source>
        <dbReference type="ARBA" id="ARBA00023242"/>
    </source>
</evidence>
<protein>
    <submittedName>
        <fullName evidence="9">Uncharacterized protein</fullName>
    </submittedName>
</protein>
<evidence type="ECO:0000256" key="1">
    <source>
        <dbReference type="ARBA" id="ARBA00004123"/>
    </source>
</evidence>
<keyword evidence="3" id="KW-0132">Cell division</keyword>
<evidence type="ECO:0000256" key="3">
    <source>
        <dbReference type="ARBA" id="ARBA00022618"/>
    </source>
</evidence>
<feature type="region of interest" description="Disordered" evidence="8">
    <location>
        <begin position="709"/>
        <end position="745"/>
    </location>
</feature>
<dbReference type="InterPro" id="IPR019440">
    <property type="entry name" value="MAU2"/>
</dbReference>
<comment type="subcellular location">
    <subcellularLocation>
        <location evidence="1">Nucleus</location>
    </subcellularLocation>
</comment>
<reference evidence="9" key="2">
    <citation type="submission" date="2021-10" db="EMBL/GenBank/DDBJ databases">
        <title>Phylogenomics reveals ancestral predisposition of the termite-cultivated fungus Termitomyces towards a domesticated lifestyle.</title>
        <authorList>
            <person name="Auxier B."/>
            <person name="Grum-Grzhimaylo A."/>
            <person name="Cardenas M.E."/>
            <person name="Lodge J.D."/>
            <person name="Laessoe T."/>
            <person name="Pedersen O."/>
            <person name="Smith M.E."/>
            <person name="Kuyper T.W."/>
            <person name="Franco-Molano E.A."/>
            <person name="Baroni T.J."/>
            <person name="Aanen D.K."/>
        </authorList>
    </citation>
    <scope>NUCLEOTIDE SEQUENCE</scope>
    <source>
        <strain evidence="9">AP01</strain>
        <tissue evidence="9">Mycelium</tissue>
    </source>
</reference>
<evidence type="ECO:0000256" key="8">
    <source>
        <dbReference type="SAM" id="MobiDB-lite"/>
    </source>
</evidence>
<feature type="compositionally biased region" description="Polar residues" evidence="8">
    <location>
        <begin position="723"/>
        <end position="741"/>
    </location>
</feature>
<name>A0A9P7G512_9AGAR</name>
<evidence type="ECO:0000256" key="2">
    <source>
        <dbReference type="ARBA" id="ARBA00008585"/>
    </source>
</evidence>
<keyword evidence="6" id="KW-0539">Nucleus</keyword>
<dbReference type="Proteomes" id="UP000775547">
    <property type="component" value="Unassembled WGS sequence"/>
</dbReference>
<dbReference type="GO" id="GO:0005634">
    <property type="term" value="C:nucleus"/>
    <property type="evidence" value="ECO:0007669"/>
    <property type="project" value="UniProtKB-SubCell"/>
</dbReference>
<gene>
    <name evidence="9" type="ORF">DXG03_003373</name>
</gene>
<dbReference type="EMBL" id="JABCKV010000204">
    <property type="protein sequence ID" value="KAG5642228.1"/>
    <property type="molecule type" value="Genomic_DNA"/>
</dbReference>
<reference evidence="9" key="1">
    <citation type="submission" date="2020-07" db="EMBL/GenBank/DDBJ databases">
        <authorList>
            <person name="Nieuwenhuis M."/>
            <person name="Van De Peppel L.J.J."/>
        </authorList>
    </citation>
    <scope>NUCLEOTIDE SEQUENCE</scope>
    <source>
        <strain evidence="9">AP01</strain>
        <tissue evidence="9">Mycelium</tissue>
    </source>
</reference>
<feature type="region of interest" description="Disordered" evidence="8">
    <location>
        <begin position="284"/>
        <end position="308"/>
    </location>
</feature>
<evidence type="ECO:0000256" key="7">
    <source>
        <dbReference type="ARBA" id="ARBA00023306"/>
    </source>
</evidence>
<comment type="similarity">
    <text evidence="2">Belongs to the SCC4/mau-2 family.</text>
</comment>
<evidence type="ECO:0000313" key="10">
    <source>
        <dbReference type="Proteomes" id="UP000775547"/>
    </source>
</evidence>
<feature type="compositionally biased region" description="Low complexity" evidence="8">
    <location>
        <begin position="23"/>
        <end position="33"/>
    </location>
</feature>
<feature type="compositionally biased region" description="Low complexity" evidence="8">
    <location>
        <begin position="285"/>
        <end position="308"/>
    </location>
</feature>
<proteinExistence type="inferred from homology"/>
<keyword evidence="4" id="KW-0498">Mitosis</keyword>
<dbReference type="GO" id="GO:0007064">
    <property type="term" value="P:mitotic sister chromatid cohesion"/>
    <property type="evidence" value="ECO:0007669"/>
    <property type="project" value="InterPro"/>
</dbReference>
<sequence>MPTRARSITPDDDDGRPFKRQRASAPSPSTPSAVKLGSSSSPCPIRVASPLSTATRQLKPLPPATLLLALPALLLSPSSSSQLSLPAINLARHSLRRCLALPALEPREECRAWTGLAELGVLVLDQWEEEERGQTLSEVETALTKALLISQKHPTLAIYTPHLTILSARLAQQHQANPKLAANTLRLLLRNTTTNTPRVLFTAHLALVHSYACAAEHGGKGGGALKKCFAALEDMRAAAPATGTPNLIVLLTLIIRLQLLVRHGQWDDVSRALAEAELHDNIFPESSSESTQPASSSPTQGASCSTPSSCPSHTRLRIHLLILGVLFHTYAGDAREAARRLAVLHAVLDSGCLECSGVEERAIEDFYEGIIEIPFPSPHDTPPLRVYATPPRVLHALAFLVSAAAKKDALGRAPKKGVFAKAGLAELVGSLGALGTAGEAGVIARPVWSFGAGTREHERVRLRMERIRADLLAEVVAISTLRSEFTPAQSTLDTLVAHTRTHGLFPAYAARITLMHAQLAHARGDVERAVRCYKVAGWVASGRGGGEGEEVEKERDEWVRVAARVGEVWVRLGILRRDKRAGDEDNGDLQETRAEDGLRYRQREQEHELEDLRRLGKDVMAECEGLGGTLMAVGEVLRACLGDEFLGAKQHLRRALDLATRAQDNHLRALVLALIASYYHHTARDHAMTMLGTCGQLAAGLGAVAKTQKGATDGTPGVAASGHTRTASGAATPTRTASSAGRQGEAGIGNAPLRLWVGERVVELHRWAGEVQLAERQERVNRRLREVVAGFATSSSPLKT</sequence>
<dbReference type="PANTHER" id="PTHR21394">
    <property type="entry name" value="MAU2 CHROMATID COHESION FACTOR HOMOLOG"/>
    <property type="match status" value="1"/>
</dbReference>
<comment type="caution">
    <text evidence="9">The sequence shown here is derived from an EMBL/GenBank/DDBJ whole genome shotgun (WGS) entry which is preliminary data.</text>
</comment>
<dbReference type="GO" id="GO:0051301">
    <property type="term" value="P:cell division"/>
    <property type="evidence" value="ECO:0007669"/>
    <property type="project" value="UniProtKB-KW"/>
</dbReference>
<dbReference type="AlphaFoldDB" id="A0A9P7G512"/>
<accession>A0A9P7G512</accession>
<keyword evidence="7" id="KW-0131">Cell cycle</keyword>